<dbReference type="AlphaFoldDB" id="A0A8J7IM58"/>
<protein>
    <recommendedName>
        <fullName evidence="4">Transmembrane protein</fullName>
    </recommendedName>
</protein>
<reference evidence="2" key="1">
    <citation type="submission" date="2020-12" db="EMBL/GenBank/DDBJ databases">
        <title>Snuella sp. nov., isolated from sediment in Incheon.</title>
        <authorList>
            <person name="Kim W."/>
        </authorList>
    </citation>
    <scope>NUCLEOTIDE SEQUENCE</scope>
    <source>
        <strain evidence="2">CAU 1569</strain>
    </source>
</reference>
<dbReference type="EMBL" id="JAELVQ010000002">
    <property type="protein sequence ID" value="MBJ6366972.1"/>
    <property type="molecule type" value="Genomic_DNA"/>
</dbReference>
<evidence type="ECO:0000313" key="2">
    <source>
        <dbReference type="EMBL" id="MBJ6366972.1"/>
    </source>
</evidence>
<dbReference type="Proteomes" id="UP000610931">
    <property type="component" value="Unassembled WGS sequence"/>
</dbReference>
<accession>A0A8J7IM58</accession>
<gene>
    <name evidence="2" type="ORF">JF259_02610</name>
</gene>
<name>A0A8J7IM58_9FLAO</name>
<feature type="transmembrane region" description="Helical" evidence="1">
    <location>
        <begin position="12"/>
        <end position="34"/>
    </location>
</feature>
<proteinExistence type="predicted"/>
<dbReference type="RefSeq" id="WP_199113004.1">
    <property type="nucleotide sequence ID" value="NZ_JAELVQ010000002.1"/>
</dbReference>
<keyword evidence="1" id="KW-1133">Transmembrane helix</keyword>
<evidence type="ECO:0000313" key="3">
    <source>
        <dbReference type="Proteomes" id="UP000610931"/>
    </source>
</evidence>
<keyword evidence="1" id="KW-0472">Membrane</keyword>
<organism evidence="2 3">
    <name type="scientific">Snuella sedimenti</name>
    <dbReference type="NCBI Taxonomy" id="2798802"/>
    <lineage>
        <taxon>Bacteria</taxon>
        <taxon>Pseudomonadati</taxon>
        <taxon>Bacteroidota</taxon>
        <taxon>Flavobacteriia</taxon>
        <taxon>Flavobacteriales</taxon>
        <taxon>Flavobacteriaceae</taxon>
        <taxon>Snuella</taxon>
    </lineage>
</organism>
<keyword evidence="3" id="KW-1185">Reference proteome</keyword>
<sequence length="132" mass="14839">MIKRVLHKTTVVVLIIALLFNNINTLVIMGHFLWNQDFIAATLCVQKDDQQGCNGKCHLQEQLAQNDSRSNNQEAPLPENKPQSLDVFYIAKSSTIEIQFIQTLLPKIVLSRNVFKITKTALAVETPPPILS</sequence>
<keyword evidence="1" id="KW-0812">Transmembrane</keyword>
<evidence type="ECO:0000256" key="1">
    <source>
        <dbReference type="SAM" id="Phobius"/>
    </source>
</evidence>
<evidence type="ECO:0008006" key="4">
    <source>
        <dbReference type="Google" id="ProtNLM"/>
    </source>
</evidence>
<comment type="caution">
    <text evidence="2">The sequence shown here is derived from an EMBL/GenBank/DDBJ whole genome shotgun (WGS) entry which is preliminary data.</text>
</comment>